<dbReference type="AlphaFoldDB" id="A0AAI9Y2L6"/>
<evidence type="ECO:0000313" key="5">
    <source>
        <dbReference type="Proteomes" id="UP001239213"/>
    </source>
</evidence>
<dbReference type="EMBL" id="MPDP01000246">
    <property type="protein sequence ID" value="KAK1470135.1"/>
    <property type="molecule type" value="Genomic_DNA"/>
</dbReference>
<evidence type="ECO:0000256" key="2">
    <source>
        <dbReference type="SAM" id="MobiDB-lite"/>
    </source>
</evidence>
<dbReference type="GO" id="GO:0000981">
    <property type="term" value="F:DNA-binding transcription factor activity, RNA polymerase II-specific"/>
    <property type="evidence" value="ECO:0007669"/>
    <property type="project" value="InterPro"/>
</dbReference>
<dbReference type="InterPro" id="IPR036864">
    <property type="entry name" value="Zn2-C6_fun-type_DNA-bd_sf"/>
</dbReference>
<organism evidence="4 5">
    <name type="scientific">Colletotrichum cuscutae</name>
    <dbReference type="NCBI Taxonomy" id="1209917"/>
    <lineage>
        <taxon>Eukaryota</taxon>
        <taxon>Fungi</taxon>
        <taxon>Dikarya</taxon>
        <taxon>Ascomycota</taxon>
        <taxon>Pezizomycotina</taxon>
        <taxon>Sordariomycetes</taxon>
        <taxon>Hypocreomycetidae</taxon>
        <taxon>Glomerellales</taxon>
        <taxon>Glomerellaceae</taxon>
        <taxon>Colletotrichum</taxon>
        <taxon>Colletotrichum acutatum species complex</taxon>
    </lineage>
</organism>
<name>A0AAI9Y2L6_9PEZI</name>
<dbReference type="PROSITE" id="PS50048">
    <property type="entry name" value="ZN2_CY6_FUNGAL_2"/>
    <property type="match status" value="1"/>
</dbReference>
<dbReference type="CDD" id="cd12148">
    <property type="entry name" value="fungal_TF_MHR"/>
    <property type="match status" value="1"/>
</dbReference>
<dbReference type="GO" id="GO:0008270">
    <property type="term" value="F:zinc ion binding"/>
    <property type="evidence" value="ECO:0007669"/>
    <property type="project" value="InterPro"/>
</dbReference>
<dbReference type="PANTHER" id="PTHR47785">
    <property type="entry name" value="ZN(II)2CYS6 TRANSCRIPTION FACTOR (EUROFUNG)-RELATED-RELATED"/>
    <property type="match status" value="1"/>
</dbReference>
<sequence length="754" mass="83622">MEEFPTSHAASPPVYPCRPRKIWTNAASSRSVGALENCQADKDFTWPTSYTGGKPPEASYPNRADHPASPLTSRVARLPDTRNDPEQRGLQESSIVAMDPPPKRMRMDIGRGFPDMGMAAITGGSPPGRSVSGVDHAHIEQADPRIPKQRTWSRASSACQTCRGRKTKCDNERPICGYCQRVGATCTYIEDSAPATSLCQGVGPRLLGAIENLANLIQRNEENFRAIPQLSRDLSDNSSDYPDSPTFQSGRQDGLLSGQDGGAADGAKKSIHPSLSDTAGLDSVLEWPIFPKPVPFAIDPFSHASPRGEAFSPRSPPAMEFYELSRLVDLYLTNVHPMNPIVDAQMLRQMLKQVAENGPDWSASTCIVALSCALGAISQRPGQRTPSGTPRGYSVEPNRHLASRYWSVAEKRLGFSMGSPGWESVQCLCLAGIWHMYNMDPLQAWKCFSMASNTWYTTSLTNKLTMPAKAETPEFPQSLSMEQILYFTCFKSECELAFELSLPGSILAGVDYPYSLPTPPTLGVMNLDNKVLMMEQRSWYYYLAEISARHLIDRFTQAQKRCPPHPTEHGIDRMLEVFEVFDAQLSDWYESLPPPISFQIPTGDIAPLGDDLCQMLRGRYLAMKELLCRPFVRLASTISIALTVSEHMVARVAELASRGLQYCLFRIQATSSTPHHGLWLQLRGFVTCSLILTAAERAQSIPSLNMPTKVTYPQNWKRTIFAQKEILSNCWEFEEGGISDCARVLDWALAKFTI</sequence>
<dbReference type="InterPro" id="IPR001138">
    <property type="entry name" value="Zn2Cys6_DnaBD"/>
</dbReference>
<accession>A0AAI9Y2L6</accession>
<dbReference type="PROSITE" id="PS00463">
    <property type="entry name" value="ZN2_CY6_FUNGAL_1"/>
    <property type="match status" value="1"/>
</dbReference>
<keyword evidence="5" id="KW-1185">Reference proteome</keyword>
<feature type="compositionally biased region" description="Basic and acidic residues" evidence="2">
    <location>
        <begin position="77"/>
        <end position="89"/>
    </location>
</feature>
<evidence type="ECO:0000256" key="1">
    <source>
        <dbReference type="ARBA" id="ARBA00023242"/>
    </source>
</evidence>
<protein>
    <recommendedName>
        <fullName evidence="3">Zn(2)-C6 fungal-type domain-containing protein</fullName>
    </recommendedName>
</protein>
<gene>
    <name evidence="4" type="ORF">CCUS01_06519</name>
</gene>
<feature type="region of interest" description="Disordered" evidence="2">
    <location>
        <begin position="31"/>
        <end position="93"/>
    </location>
</feature>
<evidence type="ECO:0000259" key="3">
    <source>
        <dbReference type="PROSITE" id="PS50048"/>
    </source>
</evidence>
<dbReference type="SMART" id="SM00066">
    <property type="entry name" value="GAL4"/>
    <property type="match status" value="1"/>
</dbReference>
<feature type="region of interest" description="Disordered" evidence="2">
    <location>
        <begin position="232"/>
        <end position="271"/>
    </location>
</feature>
<reference evidence="4" key="1">
    <citation type="submission" date="2016-11" db="EMBL/GenBank/DDBJ databases">
        <title>The genome sequence of Colletotrichum cuscutae.</title>
        <authorList>
            <person name="Baroncelli R."/>
        </authorList>
    </citation>
    <scope>NUCLEOTIDE SEQUENCE</scope>
    <source>
        <strain evidence="4">IMI 304802</strain>
    </source>
</reference>
<dbReference type="CDD" id="cd00067">
    <property type="entry name" value="GAL4"/>
    <property type="match status" value="1"/>
</dbReference>
<evidence type="ECO:0000313" key="4">
    <source>
        <dbReference type="EMBL" id="KAK1470135.1"/>
    </source>
</evidence>
<dbReference type="Proteomes" id="UP001239213">
    <property type="component" value="Unassembled WGS sequence"/>
</dbReference>
<keyword evidence="1" id="KW-0539">Nucleus</keyword>
<dbReference type="Pfam" id="PF00172">
    <property type="entry name" value="Zn_clus"/>
    <property type="match status" value="1"/>
</dbReference>
<feature type="domain" description="Zn(2)-C6 fungal-type" evidence="3">
    <location>
        <begin position="158"/>
        <end position="188"/>
    </location>
</feature>
<comment type="caution">
    <text evidence="4">The sequence shown here is derived from an EMBL/GenBank/DDBJ whole genome shotgun (WGS) entry which is preliminary data.</text>
</comment>
<feature type="compositionally biased region" description="Polar residues" evidence="2">
    <location>
        <begin position="236"/>
        <end position="251"/>
    </location>
</feature>
<dbReference type="Gene3D" id="4.10.240.10">
    <property type="entry name" value="Zn(2)-C6 fungal-type DNA-binding domain"/>
    <property type="match status" value="1"/>
</dbReference>
<dbReference type="PANTHER" id="PTHR47785:SF5">
    <property type="entry name" value="ZN(II)2CYS6 TRANSCRIPTION FACTOR (EUROFUNG)"/>
    <property type="match status" value="1"/>
</dbReference>
<proteinExistence type="predicted"/>
<dbReference type="InterPro" id="IPR053181">
    <property type="entry name" value="EcdB-like_regulator"/>
</dbReference>
<dbReference type="SUPFAM" id="SSF57701">
    <property type="entry name" value="Zn2/Cys6 DNA-binding domain"/>
    <property type="match status" value="1"/>
</dbReference>